<protein>
    <submittedName>
        <fullName evidence="1">Uncharacterized protein</fullName>
    </submittedName>
</protein>
<comment type="caution">
    <text evidence="1">The sequence shown here is derived from an EMBL/GenBank/DDBJ whole genome shotgun (WGS) entry which is preliminary data.</text>
</comment>
<dbReference type="RefSeq" id="WP_116556194.1">
    <property type="nucleotide sequence ID" value="NZ_QCZG01000061.1"/>
</dbReference>
<evidence type="ECO:0000313" key="1">
    <source>
        <dbReference type="EMBL" id="PWA06276.1"/>
    </source>
</evidence>
<accession>A0A2U1JM88</accession>
<name>A0A2U1JM88_9BACI</name>
<dbReference type="EMBL" id="QCZG01000061">
    <property type="protein sequence ID" value="PWA06276.1"/>
    <property type="molecule type" value="Genomic_DNA"/>
</dbReference>
<proteinExistence type="predicted"/>
<gene>
    <name evidence="1" type="ORF">DCC39_17565</name>
</gene>
<dbReference type="AlphaFoldDB" id="A0A2U1JM88"/>
<evidence type="ECO:0000313" key="2">
    <source>
        <dbReference type="Proteomes" id="UP000245998"/>
    </source>
</evidence>
<reference evidence="1 2" key="1">
    <citation type="submission" date="2018-04" db="EMBL/GenBank/DDBJ databases">
        <title>Camelliibacillus theae gen. nov., sp. nov., isolated from Pu'er tea.</title>
        <authorList>
            <person name="Niu L."/>
        </authorList>
    </citation>
    <scope>NUCLEOTIDE SEQUENCE [LARGE SCALE GENOMIC DNA]</scope>
    <source>
        <strain evidence="1 2">T8</strain>
    </source>
</reference>
<organism evidence="1 2">
    <name type="scientific">Pueribacillus theae</name>
    <dbReference type="NCBI Taxonomy" id="2171751"/>
    <lineage>
        <taxon>Bacteria</taxon>
        <taxon>Bacillati</taxon>
        <taxon>Bacillota</taxon>
        <taxon>Bacilli</taxon>
        <taxon>Bacillales</taxon>
        <taxon>Bacillaceae</taxon>
        <taxon>Pueribacillus</taxon>
    </lineage>
</organism>
<sequence length="61" mass="6982">MKKALRKTLEDKGINVQEEHLEPLVMQWQSFQQLKRNLKNANLADSSIGLIHVPGGEQNEQ</sequence>
<keyword evidence="2" id="KW-1185">Reference proteome</keyword>
<dbReference type="OrthoDB" id="6711169at2"/>
<dbReference type="Proteomes" id="UP000245998">
    <property type="component" value="Unassembled WGS sequence"/>
</dbReference>